<dbReference type="InterPro" id="IPR015421">
    <property type="entry name" value="PyrdxlP-dep_Trfase_major"/>
</dbReference>
<dbReference type="SUPFAM" id="SSF53383">
    <property type="entry name" value="PLP-dependent transferases"/>
    <property type="match status" value="1"/>
</dbReference>
<evidence type="ECO:0000256" key="11">
    <source>
        <dbReference type="ARBA" id="ARBA00047481"/>
    </source>
</evidence>
<dbReference type="AlphaFoldDB" id="A0A3M6TIJ9"/>
<dbReference type="InterPro" id="IPR015424">
    <property type="entry name" value="PyrdxlP-dep_Trfase"/>
</dbReference>
<dbReference type="GO" id="GO:0000105">
    <property type="term" value="P:L-histidine biosynthetic process"/>
    <property type="evidence" value="ECO:0007669"/>
    <property type="project" value="UniProtKB-KW"/>
</dbReference>
<keyword evidence="9" id="KW-0368">Histidine biosynthesis</keyword>
<evidence type="ECO:0000256" key="2">
    <source>
        <dbReference type="ARBA" id="ARBA00005011"/>
    </source>
</evidence>
<evidence type="ECO:0000256" key="1">
    <source>
        <dbReference type="ARBA" id="ARBA00001933"/>
    </source>
</evidence>
<protein>
    <recommendedName>
        <fullName evidence="4">histidinol-phosphate transaminase</fullName>
        <ecNumber evidence="4">2.6.1.9</ecNumber>
    </recommendedName>
    <alternativeName>
        <fullName evidence="10">Imidazole acetol-phosphate transaminase</fullName>
    </alternativeName>
</protein>
<sequence length="404" mass="45596">MSHLQLDLQNLVRPNILKLIPYRCARDDYDNGILLDANECSYGSCIPMEGDMNRYPSPYNFDLKEKIAKYRGVRKEQIYLGVGSDEAIDMVVRVFCTPGEGSLLITPPTYGMYKVRLKKLLQEPLEKFPLSSKVVRVSTQAKWYILKSCRTFSQVVADINNVQVISVPLTEEFHLPVDEVVDAVTPQTHVIFLCSPNNPTGNTLATDRIIALLERFEGIVVIDEAYVDFSTCGSLCYLLDKYPRLVILQTFSKAFGLAGIRFGMAIAHEDIIAIFNKVKFPYNISKLTASVAHKALDNVHLMEANVKSIAEQKERIIEELEKIPTVRKIFPSDSNFVFLRIDHAYEIYKKMASEKGVVIRYQGSKVHCKDCVRITVGTSEENDELLKTLKKTIAELDEAPNGSV</sequence>
<evidence type="ECO:0000256" key="5">
    <source>
        <dbReference type="ARBA" id="ARBA00022576"/>
    </source>
</evidence>
<evidence type="ECO:0000313" key="14">
    <source>
        <dbReference type="Proteomes" id="UP000275408"/>
    </source>
</evidence>
<keyword evidence="5" id="KW-0032">Aminotransferase</keyword>
<dbReference type="Proteomes" id="UP000275408">
    <property type="component" value="Unassembled WGS sequence"/>
</dbReference>
<gene>
    <name evidence="13" type="ORF">pdam_00012383</name>
</gene>
<comment type="pathway">
    <text evidence="2">Amino-acid biosynthesis; L-histidine biosynthesis; L-histidine from 5-phospho-alpha-D-ribose 1-diphosphate: step 7/9.</text>
</comment>
<evidence type="ECO:0000256" key="4">
    <source>
        <dbReference type="ARBA" id="ARBA00012748"/>
    </source>
</evidence>
<keyword evidence="6" id="KW-0028">Amino-acid biosynthesis</keyword>
<dbReference type="InterPro" id="IPR001917">
    <property type="entry name" value="Aminotrans_II_pyridoxalP_BS"/>
</dbReference>
<dbReference type="GO" id="GO:0030170">
    <property type="term" value="F:pyridoxal phosphate binding"/>
    <property type="evidence" value="ECO:0007669"/>
    <property type="project" value="InterPro"/>
</dbReference>
<proteinExistence type="inferred from homology"/>
<dbReference type="Pfam" id="PF00155">
    <property type="entry name" value="Aminotran_1_2"/>
    <property type="match status" value="2"/>
</dbReference>
<dbReference type="STRING" id="46731.A0A3M6TIJ9"/>
<evidence type="ECO:0000256" key="6">
    <source>
        <dbReference type="ARBA" id="ARBA00022605"/>
    </source>
</evidence>
<reference evidence="13 14" key="1">
    <citation type="journal article" date="2018" name="Sci. Rep.">
        <title>Comparative analysis of the Pocillopora damicornis genome highlights role of immune system in coral evolution.</title>
        <authorList>
            <person name="Cunning R."/>
            <person name="Bay R.A."/>
            <person name="Gillette P."/>
            <person name="Baker A.C."/>
            <person name="Traylor-Knowles N."/>
        </authorList>
    </citation>
    <scope>NUCLEOTIDE SEQUENCE [LARGE SCALE GENOMIC DNA]</scope>
    <source>
        <strain evidence="13">RSMAS</strain>
        <tissue evidence="13">Whole animal</tissue>
    </source>
</reference>
<dbReference type="InterPro" id="IPR005861">
    <property type="entry name" value="HisP_aminotrans"/>
</dbReference>
<evidence type="ECO:0000259" key="12">
    <source>
        <dbReference type="Pfam" id="PF00155"/>
    </source>
</evidence>
<keyword evidence="14" id="KW-1185">Reference proteome</keyword>
<dbReference type="EMBL" id="RCHS01003516">
    <property type="protein sequence ID" value="RMX41242.1"/>
    <property type="molecule type" value="Genomic_DNA"/>
</dbReference>
<dbReference type="OrthoDB" id="10071217at2759"/>
<dbReference type="PANTHER" id="PTHR42885">
    <property type="entry name" value="HISTIDINOL-PHOSPHATE AMINOTRANSFERASE-RELATED"/>
    <property type="match status" value="1"/>
</dbReference>
<comment type="caution">
    <text evidence="13">The sequence shown here is derived from an EMBL/GenBank/DDBJ whole genome shotgun (WGS) entry which is preliminary data.</text>
</comment>
<comment type="cofactor">
    <cofactor evidence="1">
        <name>pyridoxal 5'-phosphate</name>
        <dbReference type="ChEBI" id="CHEBI:597326"/>
    </cofactor>
</comment>
<dbReference type="PANTHER" id="PTHR42885:SF2">
    <property type="entry name" value="HISTIDINOL-PHOSPHATE AMINOTRANSFERASE"/>
    <property type="match status" value="1"/>
</dbReference>
<evidence type="ECO:0000256" key="7">
    <source>
        <dbReference type="ARBA" id="ARBA00022679"/>
    </source>
</evidence>
<dbReference type="EC" id="2.6.1.9" evidence="4"/>
<accession>A0A3M6TIJ9</accession>
<dbReference type="Gene3D" id="3.40.640.10">
    <property type="entry name" value="Type I PLP-dependent aspartate aminotransferase-like (Major domain)"/>
    <property type="match status" value="1"/>
</dbReference>
<dbReference type="PROSITE" id="PS00599">
    <property type="entry name" value="AA_TRANSFER_CLASS_2"/>
    <property type="match status" value="1"/>
</dbReference>
<keyword evidence="8" id="KW-0663">Pyridoxal phosphate</keyword>
<comment type="similarity">
    <text evidence="3">Belongs to the class-II pyridoxal-phosphate-dependent aminotransferase family.</text>
</comment>
<dbReference type="GO" id="GO:0004400">
    <property type="term" value="F:histidinol-phosphate transaminase activity"/>
    <property type="evidence" value="ECO:0007669"/>
    <property type="project" value="UniProtKB-EC"/>
</dbReference>
<evidence type="ECO:0000313" key="13">
    <source>
        <dbReference type="EMBL" id="RMX41242.1"/>
    </source>
</evidence>
<dbReference type="HAMAP" id="MF_01023">
    <property type="entry name" value="HisC_aminotrans_2"/>
    <property type="match status" value="1"/>
</dbReference>
<evidence type="ECO:0000256" key="9">
    <source>
        <dbReference type="ARBA" id="ARBA00023102"/>
    </source>
</evidence>
<keyword evidence="7" id="KW-0808">Transferase</keyword>
<feature type="domain" description="Aminotransferase class I/classII large" evidence="12">
    <location>
        <begin position="156"/>
        <end position="388"/>
    </location>
</feature>
<dbReference type="InterPro" id="IPR004839">
    <property type="entry name" value="Aminotransferase_I/II_large"/>
</dbReference>
<feature type="domain" description="Aminotransferase class I/classII large" evidence="12">
    <location>
        <begin position="48"/>
        <end position="117"/>
    </location>
</feature>
<evidence type="ECO:0000256" key="3">
    <source>
        <dbReference type="ARBA" id="ARBA00008392"/>
    </source>
</evidence>
<dbReference type="InterPro" id="IPR015422">
    <property type="entry name" value="PyrdxlP-dep_Trfase_small"/>
</dbReference>
<comment type="catalytic activity">
    <reaction evidence="11">
        <text>L-histidinol phosphate + 2-oxoglutarate = 3-(imidazol-4-yl)-2-oxopropyl phosphate + L-glutamate</text>
        <dbReference type="Rhea" id="RHEA:23744"/>
        <dbReference type="ChEBI" id="CHEBI:16810"/>
        <dbReference type="ChEBI" id="CHEBI:29985"/>
        <dbReference type="ChEBI" id="CHEBI:57766"/>
        <dbReference type="ChEBI" id="CHEBI:57980"/>
        <dbReference type="EC" id="2.6.1.9"/>
    </reaction>
</comment>
<evidence type="ECO:0000256" key="10">
    <source>
        <dbReference type="ARBA" id="ARBA00030262"/>
    </source>
</evidence>
<dbReference type="Gene3D" id="3.90.1150.10">
    <property type="entry name" value="Aspartate Aminotransferase, domain 1"/>
    <property type="match status" value="1"/>
</dbReference>
<evidence type="ECO:0000256" key="8">
    <source>
        <dbReference type="ARBA" id="ARBA00022898"/>
    </source>
</evidence>
<dbReference type="CDD" id="cd00609">
    <property type="entry name" value="AAT_like"/>
    <property type="match status" value="1"/>
</dbReference>
<name>A0A3M6TIJ9_POCDA</name>
<organism evidence="13 14">
    <name type="scientific">Pocillopora damicornis</name>
    <name type="common">Cauliflower coral</name>
    <name type="synonym">Millepora damicornis</name>
    <dbReference type="NCBI Taxonomy" id="46731"/>
    <lineage>
        <taxon>Eukaryota</taxon>
        <taxon>Metazoa</taxon>
        <taxon>Cnidaria</taxon>
        <taxon>Anthozoa</taxon>
        <taxon>Hexacorallia</taxon>
        <taxon>Scleractinia</taxon>
        <taxon>Astrocoeniina</taxon>
        <taxon>Pocilloporidae</taxon>
        <taxon>Pocillopora</taxon>
    </lineage>
</organism>